<sequence>MGSEPKTKGELSFVIRIYLPFTGIYECAKLRIYLKIYTFVRSLKYSDMAEEIIFKGENKKEKYEELVPQIAALLQGETDVVANMANVAAALKQVFGFFWVGFYVVKGDKLVLAPFQGPVACTRIGFGKGVCGTAWKEKQTQLVPDVDKFPGHIACSSASRSEIVVPILVNGTVVAVLDVDSEHLNSFDTTDARYLTMITELLSDSFIL</sequence>
<feature type="domain" description="GAF" evidence="2">
    <location>
        <begin position="79"/>
        <end position="208"/>
    </location>
</feature>
<dbReference type="AlphaFoldDB" id="A0A644VBP2"/>
<dbReference type="Pfam" id="PF13185">
    <property type="entry name" value="GAF_2"/>
    <property type="match status" value="1"/>
</dbReference>
<dbReference type="InterPro" id="IPR051330">
    <property type="entry name" value="Phosphatase_reg/MetRdx"/>
</dbReference>
<comment type="similarity">
    <text evidence="1">Belongs to the free Met sulfoxide reductase family.</text>
</comment>
<dbReference type="EMBL" id="VSSQ01000252">
    <property type="protein sequence ID" value="MPL88183.1"/>
    <property type="molecule type" value="Genomic_DNA"/>
</dbReference>
<dbReference type="GO" id="GO:0005829">
    <property type="term" value="C:cytosol"/>
    <property type="evidence" value="ECO:0007669"/>
    <property type="project" value="TreeGrafter"/>
</dbReference>
<dbReference type="Gene3D" id="3.30.450.40">
    <property type="match status" value="1"/>
</dbReference>
<comment type="caution">
    <text evidence="3">The sequence shown here is derived from an EMBL/GenBank/DDBJ whole genome shotgun (WGS) entry which is preliminary data.</text>
</comment>
<evidence type="ECO:0000256" key="1">
    <source>
        <dbReference type="ARBA" id="ARBA00038454"/>
    </source>
</evidence>
<dbReference type="SMART" id="SM00065">
    <property type="entry name" value="GAF"/>
    <property type="match status" value="1"/>
</dbReference>
<reference evidence="3" key="1">
    <citation type="submission" date="2019-08" db="EMBL/GenBank/DDBJ databases">
        <authorList>
            <person name="Kucharzyk K."/>
            <person name="Murdoch R.W."/>
            <person name="Higgins S."/>
            <person name="Loffler F."/>
        </authorList>
    </citation>
    <scope>NUCLEOTIDE SEQUENCE</scope>
</reference>
<protein>
    <recommendedName>
        <fullName evidence="2">GAF domain-containing protein</fullName>
    </recommendedName>
</protein>
<proteinExistence type="inferred from homology"/>
<name>A0A644VBP2_9ZZZZ</name>
<dbReference type="InterPro" id="IPR003018">
    <property type="entry name" value="GAF"/>
</dbReference>
<organism evidence="3">
    <name type="scientific">bioreactor metagenome</name>
    <dbReference type="NCBI Taxonomy" id="1076179"/>
    <lineage>
        <taxon>unclassified sequences</taxon>
        <taxon>metagenomes</taxon>
        <taxon>ecological metagenomes</taxon>
    </lineage>
</organism>
<dbReference type="FunFam" id="3.30.450.40:FF:000008">
    <property type="entry name" value="GAF domain-containing proteins"/>
    <property type="match status" value="1"/>
</dbReference>
<evidence type="ECO:0000313" key="3">
    <source>
        <dbReference type="EMBL" id="MPL88183.1"/>
    </source>
</evidence>
<dbReference type="GO" id="GO:0033745">
    <property type="term" value="F:L-methionine-(R)-S-oxide reductase activity"/>
    <property type="evidence" value="ECO:0007669"/>
    <property type="project" value="TreeGrafter"/>
</dbReference>
<dbReference type="PANTHER" id="PTHR21021">
    <property type="entry name" value="GAF/PUTATIVE CYTOSKELETAL PROTEIN"/>
    <property type="match status" value="1"/>
</dbReference>
<dbReference type="SUPFAM" id="SSF55781">
    <property type="entry name" value="GAF domain-like"/>
    <property type="match status" value="1"/>
</dbReference>
<dbReference type="PANTHER" id="PTHR21021:SF15">
    <property type="entry name" value="FREE METHIONINE-R-SULFOXIDE REDUCTASE"/>
    <property type="match status" value="1"/>
</dbReference>
<gene>
    <name evidence="3" type="ORF">SDC9_34201</name>
</gene>
<dbReference type="InterPro" id="IPR029016">
    <property type="entry name" value="GAF-like_dom_sf"/>
</dbReference>
<evidence type="ECO:0000259" key="2">
    <source>
        <dbReference type="SMART" id="SM00065"/>
    </source>
</evidence>
<accession>A0A644VBP2</accession>